<dbReference type="EMBL" id="CADCXV010000090">
    <property type="protein sequence ID" value="CAB0028175.1"/>
    <property type="molecule type" value="Genomic_DNA"/>
</dbReference>
<sequence length="273" mass="30383">MSKFQSYKIFIDAQGHPVRAWTMARQHCCRIPAVVHGVRGCQARDRSIRKNNTLAKASLGIRRIESIRPLFQTVHGFDCAYCACSCFYGLSGKVSQSFLESVLCAGSYPRDVELGDSLAREREGALAVRWYYAGSQGHMWHRRRHMRPGHGLITRKAGLARLADRCCCVGLHVCVIENQTEHRKGVWSRDDVRHSLASDLILGRPAWNMLSSQGHRKNRILLAFATDCSDGRGFDGSKNHVDVEVGERGPGSGWSGTRSVPVFLLVVATAQMC</sequence>
<dbReference type="AlphaFoldDB" id="A0A6H5I1C5"/>
<name>A0A6H5I1C5_9HYME</name>
<organism evidence="1 2">
    <name type="scientific">Trichogramma brassicae</name>
    <dbReference type="NCBI Taxonomy" id="86971"/>
    <lineage>
        <taxon>Eukaryota</taxon>
        <taxon>Metazoa</taxon>
        <taxon>Ecdysozoa</taxon>
        <taxon>Arthropoda</taxon>
        <taxon>Hexapoda</taxon>
        <taxon>Insecta</taxon>
        <taxon>Pterygota</taxon>
        <taxon>Neoptera</taxon>
        <taxon>Endopterygota</taxon>
        <taxon>Hymenoptera</taxon>
        <taxon>Apocrita</taxon>
        <taxon>Proctotrupomorpha</taxon>
        <taxon>Chalcidoidea</taxon>
        <taxon>Trichogrammatidae</taxon>
        <taxon>Trichogramma</taxon>
    </lineage>
</organism>
<evidence type="ECO:0000313" key="1">
    <source>
        <dbReference type="EMBL" id="CAB0028175.1"/>
    </source>
</evidence>
<proteinExistence type="predicted"/>
<keyword evidence="2" id="KW-1185">Reference proteome</keyword>
<reference evidence="1 2" key="1">
    <citation type="submission" date="2020-02" db="EMBL/GenBank/DDBJ databases">
        <authorList>
            <person name="Ferguson B K."/>
        </authorList>
    </citation>
    <scope>NUCLEOTIDE SEQUENCE [LARGE SCALE GENOMIC DNA]</scope>
</reference>
<dbReference type="Proteomes" id="UP000479190">
    <property type="component" value="Unassembled WGS sequence"/>
</dbReference>
<evidence type="ECO:0000313" key="2">
    <source>
        <dbReference type="Proteomes" id="UP000479190"/>
    </source>
</evidence>
<gene>
    <name evidence="1" type="ORF">TBRA_LOCUS388</name>
</gene>
<protein>
    <submittedName>
        <fullName evidence="1">Uncharacterized protein</fullName>
    </submittedName>
</protein>
<accession>A0A6H5I1C5</accession>